<dbReference type="PROSITE" id="PS51352">
    <property type="entry name" value="THIOREDOXIN_2"/>
    <property type="match status" value="1"/>
</dbReference>
<evidence type="ECO:0000313" key="3">
    <source>
        <dbReference type="EMBL" id="PFX17506.1"/>
    </source>
</evidence>
<accession>A0A2B4RJZ8</accession>
<dbReference type="Proteomes" id="UP000225706">
    <property type="component" value="Unassembled WGS sequence"/>
</dbReference>
<sequence>MFTAILSIALSLVGTSFCAPSNPVLKLTDNDFDHFLKDKETMLVDFYAPWCSDCARLKPEFDSAAKDFALKGKFVFAKIDCFGDGRSICENRFNVHSWPQLKVFRRGQYAGEYSGNQDKASIERFMDSLVKQKVPDNIGQDQPQKNPSAIKENPYGPWYQKGWTYWAMSPGNVPYQNPPGWKRG</sequence>
<evidence type="ECO:0000256" key="1">
    <source>
        <dbReference type="SAM" id="SignalP"/>
    </source>
</evidence>
<feature type="domain" description="Thioredoxin" evidence="2">
    <location>
        <begin position="16"/>
        <end position="131"/>
    </location>
</feature>
<dbReference type="InterPro" id="IPR051063">
    <property type="entry name" value="PDI"/>
</dbReference>
<keyword evidence="3" id="KW-0413">Isomerase</keyword>
<dbReference type="PANTHER" id="PTHR45672:SF2">
    <property type="entry name" value="PROTEIN DISULFIDE-ISOMERASE A5"/>
    <property type="match status" value="1"/>
</dbReference>
<dbReference type="GO" id="GO:0005783">
    <property type="term" value="C:endoplasmic reticulum"/>
    <property type="evidence" value="ECO:0007669"/>
    <property type="project" value="TreeGrafter"/>
</dbReference>
<evidence type="ECO:0000259" key="2">
    <source>
        <dbReference type="PROSITE" id="PS51352"/>
    </source>
</evidence>
<dbReference type="SUPFAM" id="SSF52833">
    <property type="entry name" value="Thioredoxin-like"/>
    <property type="match status" value="1"/>
</dbReference>
<comment type="caution">
    <text evidence="3">The sequence shown here is derived from an EMBL/GenBank/DDBJ whole genome shotgun (WGS) entry which is preliminary data.</text>
</comment>
<dbReference type="EMBL" id="LSMT01000469">
    <property type="protein sequence ID" value="PFX17506.1"/>
    <property type="molecule type" value="Genomic_DNA"/>
</dbReference>
<dbReference type="GO" id="GO:0003756">
    <property type="term" value="F:protein disulfide isomerase activity"/>
    <property type="evidence" value="ECO:0007669"/>
    <property type="project" value="TreeGrafter"/>
</dbReference>
<dbReference type="AlphaFoldDB" id="A0A2B4RJZ8"/>
<evidence type="ECO:0000313" key="4">
    <source>
        <dbReference type="Proteomes" id="UP000225706"/>
    </source>
</evidence>
<dbReference type="InterPro" id="IPR013766">
    <property type="entry name" value="Thioredoxin_domain"/>
</dbReference>
<dbReference type="Pfam" id="PF00085">
    <property type="entry name" value="Thioredoxin"/>
    <property type="match status" value="1"/>
</dbReference>
<dbReference type="Gene3D" id="3.40.30.10">
    <property type="entry name" value="Glutaredoxin"/>
    <property type="match status" value="1"/>
</dbReference>
<gene>
    <name evidence="3" type="primary">pdi1</name>
    <name evidence="3" type="ORF">AWC38_SpisGene18164</name>
</gene>
<keyword evidence="4" id="KW-1185">Reference proteome</keyword>
<keyword evidence="1" id="KW-0732">Signal</keyword>
<reference evidence="4" key="1">
    <citation type="journal article" date="2017" name="bioRxiv">
        <title>Comparative analysis of the genomes of Stylophora pistillata and Acropora digitifera provides evidence for extensive differences between species of corals.</title>
        <authorList>
            <person name="Voolstra C.R."/>
            <person name="Li Y."/>
            <person name="Liew Y.J."/>
            <person name="Baumgarten S."/>
            <person name="Zoccola D."/>
            <person name="Flot J.-F."/>
            <person name="Tambutte S."/>
            <person name="Allemand D."/>
            <person name="Aranda M."/>
        </authorList>
    </citation>
    <scope>NUCLEOTIDE SEQUENCE [LARGE SCALE GENOMIC DNA]</scope>
</reference>
<protein>
    <submittedName>
        <fullName evidence="3">Protein disulfide-isomerase 1</fullName>
    </submittedName>
</protein>
<dbReference type="STRING" id="50429.A0A2B4RJZ8"/>
<proteinExistence type="predicted"/>
<dbReference type="CDD" id="cd02961">
    <property type="entry name" value="PDI_a_family"/>
    <property type="match status" value="1"/>
</dbReference>
<feature type="signal peptide" evidence="1">
    <location>
        <begin position="1"/>
        <end position="18"/>
    </location>
</feature>
<dbReference type="OrthoDB" id="427280at2759"/>
<organism evidence="3 4">
    <name type="scientific">Stylophora pistillata</name>
    <name type="common">Smooth cauliflower coral</name>
    <dbReference type="NCBI Taxonomy" id="50429"/>
    <lineage>
        <taxon>Eukaryota</taxon>
        <taxon>Metazoa</taxon>
        <taxon>Cnidaria</taxon>
        <taxon>Anthozoa</taxon>
        <taxon>Hexacorallia</taxon>
        <taxon>Scleractinia</taxon>
        <taxon>Astrocoeniina</taxon>
        <taxon>Pocilloporidae</taxon>
        <taxon>Stylophora</taxon>
    </lineage>
</organism>
<dbReference type="GO" id="GO:0006457">
    <property type="term" value="P:protein folding"/>
    <property type="evidence" value="ECO:0007669"/>
    <property type="project" value="TreeGrafter"/>
</dbReference>
<name>A0A2B4RJZ8_STYPI</name>
<dbReference type="PANTHER" id="PTHR45672">
    <property type="entry name" value="PROTEIN DISULFIDE-ISOMERASE C17H9.14C-RELATED"/>
    <property type="match status" value="1"/>
</dbReference>
<feature type="chain" id="PRO_5012134550" evidence="1">
    <location>
        <begin position="19"/>
        <end position="184"/>
    </location>
</feature>
<dbReference type="InterPro" id="IPR036249">
    <property type="entry name" value="Thioredoxin-like_sf"/>
</dbReference>